<keyword evidence="2" id="KW-1185">Reference proteome</keyword>
<dbReference type="AlphaFoldDB" id="A0AAV2FT93"/>
<name>A0AAV2FT93_9ROSI</name>
<dbReference type="Gene3D" id="2.40.70.10">
    <property type="entry name" value="Acid Proteases"/>
    <property type="match status" value="1"/>
</dbReference>
<dbReference type="CDD" id="cd00303">
    <property type="entry name" value="retropepsin_like"/>
    <property type="match status" value="1"/>
</dbReference>
<proteinExistence type="predicted"/>
<organism evidence="1 2">
    <name type="scientific">Linum trigynum</name>
    <dbReference type="NCBI Taxonomy" id="586398"/>
    <lineage>
        <taxon>Eukaryota</taxon>
        <taxon>Viridiplantae</taxon>
        <taxon>Streptophyta</taxon>
        <taxon>Embryophyta</taxon>
        <taxon>Tracheophyta</taxon>
        <taxon>Spermatophyta</taxon>
        <taxon>Magnoliopsida</taxon>
        <taxon>eudicotyledons</taxon>
        <taxon>Gunneridae</taxon>
        <taxon>Pentapetalae</taxon>
        <taxon>rosids</taxon>
        <taxon>fabids</taxon>
        <taxon>Malpighiales</taxon>
        <taxon>Linaceae</taxon>
        <taxon>Linum</taxon>
    </lineage>
</organism>
<dbReference type="PANTHER" id="PTHR35046:SF26">
    <property type="entry name" value="RNA-DIRECTED DNA POLYMERASE"/>
    <property type="match status" value="1"/>
</dbReference>
<evidence type="ECO:0000313" key="1">
    <source>
        <dbReference type="EMBL" id="CAL1400793.1"/>
    </source>
</evidence>
<dbReference type="InterPro" id="IPR021109">
    <property type="entry name" value="Peptidase_aspartic_dom_sf"/>
</dbReference>
<sequence length="561" mass="63477">MVFTRGLIDDQLGLVLIDGGRDKNLIACRVVSKLGLQSQPHPAPYIFQSPYETKSSTVVSQVVVEFSIGQYKDQIMCDVVYNLPSSIVLGQPWFRARQVCFASRRSKKFRIRSRNKVFVVNPLTPEAAADDLSELNRIQKEYQQALLKKTSTWRSNPAKTQVGAGRLCSSPVKQSPHSVYKSDEVRANLIKEAMADVFLDGKGRTNDESEVSEIPEDARIEPLTRTAQACSAFTEQSTNRALVGRATRHDSNLPTAVETFKTNRGILPIFWIDSNTTNVKDQHLARFPCFVPRKQNEDSALVGRPTGDESNYGHDSESFFQTPESSKVNQLELIIPGIEDLIRAKPPLFVKNTADKAPLLGRANQLDWRKFNPSNPFMEVQGTCSIHQFDAKRIEQQTPNFQLKILGFQNLKTANGGKGKFDDSSTMVMNRDWGMVQSFNWKPGEERGVVQLDWKSSKRKPPIHSSKNRYAEEVRQPGKFFDRVQVKLIVEEGSVRVQEDLPTTLQASKSIKQIVVEVEVVEILQKRMFEQPSFDPIWDRFCDFFDKGKGQALRAKLFEEG</sequence>
<gene>
    <name evidence="1" type="ORF">LTRI10_LOCUS40896</name>
</gene>
<evidence type="ECO:0000313" key="2">
    <source>
        <dbReference type="Proteomes" id="UP001497516"/>
    </source>
</evidence>
<accession>A0AAV2FT93</accession>
<dbReference type="EMBL" id="OZ034820">
    <property type="protein sequence ID" value="CAL1400793.1"/>
    <property type="molecule type" value="Genomic_DNA"/>
</dbReference>
<protein>
    <submittedName>
        <fullName evidence="1">Uncharacterized protein</fullName>
    </submittedName>
</protein>
<dbReference type="PANTHER" id="PTHR35046">
    <property type="entry name" value="ZINC KNUCKLE (CCHC-TYPE) FAMILY PROTEIN"/>
    <property type="match status" value="1"/>
</dbReference>
<reference evidence="1 2" key="1">
    <citation type="submission" date="2024-04" db="EMBL/GenBank/DDBJ databases">
        <authorList>
            <person name="Fracassetti M."/>
        </authorList>
    </citation>
    <scope>NUCLEOTIDE SEQUENCE [LARGE SCALE GENOMIC DNA]</scope>
</reference>
<dbReference type="Proteomes" id="UP001497516">
    <property type="component" value="Chromosome 7"/>
</dbReference>